<name>A0A645IDN3_9ZZZZ</name>
<proteinExistence type="predicted"/>
<dbReference type="EMBL" id="VSSQ01112709">
    <property type="protein sequence ID" value="MPN49441.1"/>
    <property type="molecule type" value="Genomic_DNA"/>
</dbReference>
<sequence>MGGCEVIQRFGIREKDIGIPDNRKSLFHLAAIVSRPCVGGVNILFDNISGNGIIQWTAHTPFSIGSIEIIGNGLIVLPG</sequence>
<evidence type="ECO:0000313" key="1">
    <source>
        <dbReference type="EMBL" id="MPN49441.1"/>
    </source>
</evidence>
<accession>A0A645IDN3</accession>
<organism evidence="1">
    <name type="scientific">bioreactor metagenome</name>
    <dbReference type="NCBI Taxonomy" id="1076179"/>
    <lineage>
        <taxon>unclassified sequences</taxon>
        <taxon>metagenomes</taxon>
        <taxon>ecological metagenomes</taxon>
    </lineage>
</organism>
<comment type="caution">
    <text evidence="1">The sequence shown here is derived from an EMBL/GenBank/DDBJ whole genome shotgun (WGS) entry which is preliminary data.</text>
</comment>
<reference evidence="1" key="1">
    <citation type="submission" date="2019-08" db="EMBL/GenBank/DDBJ databases">
        <authorList>
            <person name="Kucharzyk K."/>
            <person name="Murdoch R.W."/>
            <person name="Higgins S."/>
            <person name="Loffler F."/>
        </authorList>
    </citation>
    <scope>NUCLEOTIDE SEQUENCE</scope>
</reference>
<dbReference type="AlphaFoldDB" id="A0A645IDN3"/>
<protein>
    <submittedName>
        <fullName evidence="1">Uncharacterized protein</fullName>
    </submittedName>
</protein>
<gene>
    <name evidence="1" type="ORF">SDC9_197062</name>
</gene>